<comment type="caution">
    <text evidence="1">The sequence shown here is derived from an EMBL/GenBank/DDBJ whole genome shotgun (WGS) entry which is preliminary data.</text>
</comment>
<reference evidence="1 2" key="2">
    <citation type="journal article" date="2021" name="Genomics">
        <title>High-quality reference genome for Clonorchis sinensis.</title>
        <authorList>
            <person name="Young N.D."/>
            <person name="Stroehlein A.J."/>
            <person name="Kinkar L."/>
            <person name="Wang T."/>
            <person name="Sohn W.M."/>
            <person name="Chang B.C.H."/>
            <person name="Kaur P."/>
            <person name="Weisz D."/>
            <person name="Dudchenko O."/>
            <person name="Aiden E.L."/>
            <person name="Korhonen P.K."/>
            <person name="Gasser R.B."/>
        </authorList>
    </citation>
    <scope>NUCLEOTIDE SEQUENCE [LARGE SCALE GENOMIC DNA]</scope>
    <source>
        <strain evidence="1">Cs-k2</strain>
    </source>
</reference>
<dbReference type="Proteomes" id="UP000286415">
    <property type="component" value="Unassembled WGS sequence"/>
</dbReference>
<evidence type="ECO:0000313" key="2">
    <source>
        <dbReference type="Proteomes" id="UP000286415"/>
    </source>
</evidence>
<dbReference type="EMBL" id="NIRI02000010">
    <property type="protein sequence ID" value="KAG5454410.1"/>
    <property type="molecule type" value="Genomic_DNA"/>
</dbReference>
<evidence type="ECO:0000313" key="1">
    <source>
        <dbReference type="EMBL" id="KAG5454410.1"/>
    </source>
</evidence>
<sequence length="146" mass="16475">ANQLKLMIYLGSLPGFVWGYGTGTPFQGQLDGLLRHRQSRSTAACLANSYSAKNLSRASYFATNTLICKSIWFSRETQMNLSFTMFFNKKRAAHRPPHVSAGTIFETSQYIFIKETTHEVAENSSISWCITQTDFFPDQLALNLCD</sequence>
<name>A0A3R7GPN2_CLOSI</name>
<keyword evidence="2" id="KW-1185">Reference proteome</keyword>
<proteinExistence type="predicted"/>
<dbReference type="AlphaFoldDB" id="A0A3R7GPN2"/>
<protein>
    <submittedName>
        <fullName evidence="1">Uncharacterized protein</fullName>
    </submittedName>
</protein>
<organism evidence="1 2">
    <name type="scientific">Clonorchis sinensis</name>
    <name type="common">Chinese liver fluke</name>
    <dbReference type="NCBI Taxonomy" id="79923"/>
    <lineage>
        <taxon>Eukaryota</taxon>
        <taxon>Metazoa</taxon>
        <taxon>Spiralia</taxon>
        <taxon>Lophotrochozoa</taxon>
        <taxon>Platyhelminthes</taxon>
        <taxon>Trematoda</taxon>
        <taxon>Digenea</taxon>
        <taxon>Opisthorchiida</taxon>
        <taxon>Opisthorchiata</taxon>
        <taxon>Opisthorchiidae</taxon>
        <taxon>Clonorchis</taxon>
    </lineage>
</organism>
<reference evidence="1 2" key="1">
    <citation type="journal article" date="2018" name="Biotechnol. Adv.">
        <title>Improved genomic resources and new bioinformatic workflow for the carcinogenic parasite Clonorchis sinensis: Biotechnological implications.</title>
        <authorList>
            <person name="Wang D."/>
            <person name="Korhonen P.K."/>
            <person name="Gasser R.B."/>
            <person name="Young N.D."/>
        </authorList>
    </citation>
    <scope>NUCLEOTIDE SEQUENCE [LARGE SCALE GENOMIC DNA]</scope>
    <source>
        <strain evidence="1">Cs-k2</strain>
    </source>
</reference>
<feature type="non-terminal residue" evidence="1">
    <location>
        <position position="1"/>
    </location>
</feature>
<dbReference type="InParanoid" id="A0A3R7GPN2"/>
<gene>
    <name evidence="1" type="ORF">CSKR_107203</name>
</gene>
<accession>A0A3R7GPN2</accession>